<protein>
    <submittedName>
        <fullName evidence="10">Uncharacterized protein</fullName>
    </submittedName>
</protein>
<evidence type="ECO:0000259" key="9">
    <source>
        <dbReference type="Pfam" id="PF24476"/>
    </source>
</evidence>
<dbReference type="Pfam" id="PF00082">
    <property type="entry name" value="Peptidase_S8"/>
    <property type="match status" value="1"/>
</dbReference>
<feature type="domain" description="Peptidase S8/S53" evidence="8">
    <location>
        <begin position="416"/>
        <end position="637"/>
    </location>
</feature>
<dbReference type="InterPro" id="IPR036852">
    <property type="entry name" value="Peptidase_S8/S53_dom_sf"/>
</dbReference>
<dbReference type="RefSeq" id="XP_040731761.1">
    <property type="nucleotide sequence ID" value="XM_040875493.1"/>
</dbReference>
<feature type="active site" description="Charge relay system" evidence="7">
    <location>
        <position position="424"/>
    </location>
</feature>
<comment type="caution">
    <text evidence="10">The sequence shown here is derived from an EMBL/GenBank/DDBJ whole genome shotgun (WGS) entry which is preliminary data.</text>
</comment>
<feature type="domain" description="DUF7580" evidence="9">
    <location>
        <begin position="130"/>
        <end position="326"/>
    </location>
</feature>
<keyword evidence="3" id="KW-0732">Signal</keyword>
<gene>
    <name evidence="10" type="ORF">BHQ10_003257</name>
</gene>
<reference evidence="10 11" key="1">
    <citation type="journal article" date="2017" name="Biotechnol. Biofuels">
        <title>Differential beta-glucosidase expression as a function of carbon source availability in Talaromyces amestolkiae: a genomic and proteomic approach.</title>
        <authorList>
            <person name="de Eugenio L.I."/>
            <person name="Mendez-Liter J.A."/>
            <person name="Nieto-Dominguez M."/>
            <person name="Alonso L."/>
            <person name="Gil-Munoz J."/>
            <person name="Barriuso J."/>
            <person name="Prieto A."/>
            <person name="Martinez M.J."/>
        </authorList>
    </citation>
    <scope>NUCLEOTIDE SEQUENCE [LARGE SCALE GENOMIC DNA]</scope>
    <source>
        <strain evidence="10 11">CIB</strain>
    </source>
</reference>
<dbReference type="InterPro" id="IPR056002">
    <property type="entry name" value="DUF7580"/>
</dbReference>
<evidence type="ECO:0000256" key="7">
    <source>
        <dbReference type="PROSITE-ProRule" id="PRU01240"/>
    </source>
</evidence>
<keyword evidence="6" id="KW-0865">Zymogen</keyword>
<evidence type="ECO:0000256" key="4">
    <source>
        <dbReference type="ARBA" id="ARBA00022801"/>
    </source>
</evidence>
<dbReference type="GO" id="GO:0006508">
    <property type="term" value="P:proteolysis"/>
    <property type="evidence" value="ECO:0007669"/>
    <property type="project" value="UniProtKB-KW"/>
</dbReference>
<dbReference type="GeneID" id="63792473"/>
<evidence type="ECO:0000256" key="5">
    <source>
        <dbReference type="ARBA" id="ARBA00022825"/>
    </source>
</evidence>
<feature type="active site" description="Charge relay system" evidence="7">
    <location>
        <position position="469"/>
    </location>
</feature>
<dbReference type="OrthoDB" id="4218955at2759"/>
<evidence type="ECO:0000256" key="2">
    <source>
        <dbReference type="ARBA" id="ARBA00022670"/>
    </source>
</evidence>
<dbReference type="PROSITE" id="PS00138">
    <property type="entry name" value="SUBTILASE_SER"/>
    <property type="match status" value="1"/>
</dbReference>
<dbReference type="InterPro" id="IPR000209">
    <property type="entry name" value="Peptidase_S8/S53_dom"/>
</dbReference>
<dbReference type="EMBL" id="MIKG01000005">
    <property type="protein sequence ID" value="RAO67245.1"/>
    <property type="molecule type" value="Genomic_DNA"/>
</dbReference>
<keyword evidence="2 7" id="KW-0645">Protease</keyword>
<dbReference type="SUPFAM" id="SSF52743">
    <property type="entry name" value="Subtilisin-like"/>
    <property type="match status" value="1"/>
</dbReference>
<evidence type="ECO:0000313" key="10">
    <source>
        <dbReference type="EMBL" id="RAO67245.1"/>
    </source>
</evidence>
<accession>A0A364KUL1</accession>
<dbReference type="InterPro" id="IPR015500">
    <property type="entry name" value="Peptidase_S8_subtilisin-rel"/>
</dbReference>
<dbReference type="InterPro" id="IPR050131">
    <property type="entry name" value="Peptidase_S8_subtilisin-like"/>
</dbReference>
<sequence length="700" mass="79521">MRIIGPLRLQWELFVDLHRIFQDALPSRSKQAHKSPTVQNDVTLIRQTIRSIPFVLPNIDLNCNLEESKYKPSRKPYSLFVDQIPETQRLEGHGEALTIIVSREHQQSNRLGRIRHGFCTTCSPHPTTVNSKSIHLAFNSEAIWDDELVEPSTWHDQDLASLPTLHDLLLPERNDDDDDSSSELDMEKFVEEDQKIVEFLIACSLLNVNASVWLRSDLNIKNIFVLPTPGLDRRWKPHVACSLEPVDPKDEDYDVILSFGLLLMEIEAKRFARPKAVDKDWETDLYSKDSMLKRILQEWSREVGDGYIQVATACLRFRELSARFYDPTLTQNMKETAAIYRSFPSPLQSSSATQSRLRRQATSSSRWHLFDDFILHDQRSINNALEFMDEISRFNIMIKQSTNTSAIPAWAPWRAKKIRIAIIDTGVDDEDDNLIEAARQSGRVKDCCGFINDSSSNPDYDDYKDVNGHGTHVARLMLEVAPAAEIFIAKVSNEATIEKADLVRIARAIRWAHKDMHVNIISMSFGLQYGTRDREIDSAIQAAYKDNITMFAAAANSGGNKNRAYPSDRGSGVICVHASDGLGNDGGISPSPKVNADNFSTLGISIPSKWKGDDVFKSGTSYATPIAAALAANVLEFARHRCDLDEYEQELLYEFDGVCKVLKLMAEERQGYSYIMPHHLWNNENREEDIHFDEMAYKYL</sequence>
<evidence type="ECO:0000256" key="3">
    <source>
        <dbReference type="ARBA" id="ARBA00022729"/>
    </source>
</evidence>
<dbReference type="STRING" id="1196081.A0A364KUL1"/>
<evidence type="ECO:0000313" key="11">
    <source>
        <dbReference type="Proteomes" id="UP000249363"/>
    </source>
</evidence>
<dbReference type="PANTHER" id="PTHR43806:SF11">
    <property type="entry name" value="CEREVISIN-RELATED"/>
    <property type="match status" value="1"/>
</dbReference>
<dbReference type="GO" id="GO:0004252">
    <property type="term" value="F:serine-type endopeptidase activity"/>
    <property type="evidence" value="ECO:0007669"/>
    <property type="project" value="UniProtKB-UniRule"/>
</dbReference>
<proteinExistence type="inferred from homology"/>
<evidence type="ECO:0000256" key="6">
    <source>
        <dbReference type="ARBA" id="ARBA00023145"/>
    </source>
</evidence>
<dbReference type="InterPro" id="IPR023828">
    <property type="entry name" value="Peptidase_S8_Ser-AS"/>
</dbReference>
<dbReference type="PROSITE" id="PS51892">
    <property type="entry name" value="SUBTILASE"/>
    <property type="match status" value="1"/>
</dbReference>
<dbReference type="Pfam" id="PF24476">
    <property type="entry name" value="DUF7580"/>
    <property type="match status" value="1"/>
</dbReference>
<keyword evidence="11" id="KW-1185">Reference proteome</keyword>
<keyword evidence="5 7" id="KW-0720">Serine protease</keyword>
<comment type="similarity">
    <text evidence="1 7">Belongs to the peptidase S8 family.</text>
</comment>
<dbReference type="PANTHER" id="PTHR43806">
    <property type="entry name" value="PEPTIDASE S8"/>
    <property type="match status" value="1"/>
</dbReference>
<evidence type="ECO:0000256" key="1">
    <source>
        <dbReference type="ARBA" id="ARBA00011073"/>
    </source>
</evidence>
<dbReference type="Gene3D" id="3.40.50.200">
    <property type="entry name" value="Peptidase S8/S53 domain"/>
    <property type="match status" value="1"/>
</dbReference>
<evidence type="ECO:0000259" key="8">
    <source>
        <dbReference type="Pfam" id="PF00082"/>
    </source>
</evidence>
<name>A0A364KUL1_TALAM</name>
<organism evidence="10 11">
    <name type="scientific">Talaromyces amestolkiae</name>
    <dbReference type="NCBI Taxonomy" id="1196081"/>
    <lineage>
        <taxon>Eukaryota</taxon>
        <taxon>Fungi</taxon>
        <taxon>Dikarya</taxon>
        <taxon>Ascomycota</taxon>
        <taxon>Pezizomycotina</taxon>
        <taxon>Eurotiomycetes</taxon>
        <taxon>Eurotiomycetidae</taxon>
        <taxon>Eurotiales</taxon>
        <taxon>Trichocomaceae</taxon>
        <taxon>Talaromyces</taxon>
        <taxon>Talaromyces sect. Talaromyces</taxon>
    </lineage>
</organism>
<keyword evidence="4 7" id="KW-0378">Hydrolase</keyword>
<feature type="active site" description="Charge relay system" evidence="7">
    <location>
        <position position="621"/>
    </location>
</feature>
<dbReference type="Proteomes" id="UP000249363">
    <property type="component" value="Unassembled WGS sequence"/>
</dbReference>
<dbReference type="AlphaFoldDB" id="A0A364KUL1"/>
<dbReference type="PRINTS" id="PR00723">
    <property type="entry name" value="SUBTILISIN"/>
</dbReference>